<evidence type="ECO:0000256" key="11">
    <source>
        <dbReference type="SAM" id="Phobius"/>
    </source>
</evidence>
<dbReference type="PANTHER" id="PTHR46300:SF7">
    <property type="entry name" value="P450, PUTATIVE (EUROFUNG)-RELATED"/>
    <property type="match status" value="1"/>
</dbReference>
<keyword evidence="6 10" id="KW-0560">Oxidoreductase</keyword>
<evidence type="ECO:0000256" key="9">
    <source>
        <dbReference type="PIRSR" id="PIRSR602401-1"/>
    </source>
</evidence>
<evidence type="ECO:0000256" key="2">
    <source>
        <dbReference type="ARBA" id="ARBA00005179"/>
    </source>
</evidence>
<dbReference type="AlphaFoldDB" id="V2YT12"/>
<dbReference type="GO" id="GO:0016705">
    <property type="term" value="F:oxidoreductase activity, acting on paired donors, with incorporation or reduction of molecular oxygen"/>
    <property type="evidence" value="ECO:0007669"/>
    <property type="project" value="InterPro"/>
</dbReference>
<dbReference type="InterPro" id="IPR002401">
    <property type="entry name" value="Cyt_P450_E_grp-I"/>
</dbReference>
<evidence type="ECO:0000256" key="10">
    <source>
        <dbReference type="RuleBase" id="RU000461"/>
    </source>
</evidence>
<dbReference type="Gene3D" id="1.10.630.10">
    <property type="entry name" value="Cytochrome P450"/>
    <property type="match status" value="1"/>
</dbReference>
<evidence type="ECO:0000256" key="8">
    <source>
        <dbReference type="ARBA" id="ARBA00023033"/>
    </source>
</evidence>
<dbReference type="PRINTS" id="PR00385">
    <property type="entry name" value="P450"/>
</dbReference>
<dbReference type="InterPro" id="IPR050364">
    <property type="entry name" value="Cytochrome_P450_fung"/>
</dbReference>
<dbReference type="SUPFAM" id="SSF48264">
    <property type="entry name" value="Cytochrome P450"/>
    <property type="match status" value="1"/>
</dbReference>
<dbReference type="HOGENOM" id="CLU_001570_2_3_1"/>
<keyword evidence="11" id="KW-1133">Transmembrane helix</keyword>
<comment type="caution">
    <text evidence="12">The sequence shown here is derived from an EMBL/GenBank/DDBJ whole genome shotgun (WGS) entry which is preliminary data.</text>
</comment>
<sequence>MATSFSDSRFATVARTVWNNSDQTSSLTREHYHRSVFGVLLGLFIAIYFVQVARQRSKGKLPPGPMGLPLLGNLLQLSLDAWLPFTEWKYKYGPLVYITAGGQGILVLSSHKVAADLLDRKAHIYNGRPRFIVASEYLTGGMFLGLLQHNDVWKRMRRAGNEVLNKAMAPAFYPAQEQEAVRLTSNMLQSSRPERWDKELQRAASSLVLSVIYDLPILRSANDPAIERINRFVSRLTQAMYPGTYLVEFFTWMKYLPSAVAQWKRDAITWYRSDTELFVKLYKDVEDRMNQSGARPSFTSTIIRDQKRYNLSPIEGAWLSANMYAGGAETSATVVDWFMLAMIAYPEIQAKCHQELDAVIGRSRMPGFADQESLPYIRATVREVLRWRTVVPIGAPHQSMEDDWYEGYFIPKGTIVIANIWAMNRDKEVYGPDADTFNPGRYIGPDGNLAPSPPDTKRTHTVTTEGNVSFGYGGRICPGRHVANASLFINIACLLWAANISPEKDAQGQPIMPDLSDASSVNDGIVVRPLPFKCSVTARFPEATEVLDYTKEMLGM</sequence>
<dbReference type="InterPro" id="IPR036396">
    <property type="entry name" value="Cyt_P450_sf"/>
</dbReference>
<dbReference type="PANTHER" id="PTHR46300">
    <property type="entry name" value="P450, PUTATIVE (EUROFUNG)-RELATED-RELATED"/>
    <property type="match status" value="1"/>
</dbReference>
<dbReference type="InterPro" id="IPR017972">
    <property type="entry name" value="Cyt_P450_CS"/>
</dbReference>
<evidence type="ECO:0000256" key="6">
    <source>
        <dbReference type="ARBA" id="ARBA00023002"/>
    </source>
</evidence>
<keyword evidence="8 10" id="KW-0503">Monooxygenase</keyword>
<protein>
    <submittedName>
        <fullName evidence="12">Cytochrome p450</fullName>
    </submittedName>
</protein>
<dbReference type="CDD" id="cd11065">
    <property type="entry name" value="CYP64-like"/>
    <property type="match status" value="1"/>
</dbReference>
<feature type="binding site" description="axial binding residue" evidence="9">
    <location>
        <position position="477"/>
    </location>
    <ligand>
        <name>heme</name>
        <dbReference type="ChEBI" id="CHEBI:30413"/>
    </ligand>
    <ligandPart>
        <name>Fe</name>
        <dbReference type="ChEBI" id="CHEBI:18248"/>
    </ligandPart>
</feature>
<dbReference type="EMBL" id="AWSO01000121">
    <property type="protein sequence ID" value="ESK94794.1"/>
    <property type="molecule type" value="Genomic_DNA"/>
</dbReference>
<dbReference type="KEGG" id="mrr:Moror_14187"/>
<organism evidence="12 13">
    <name type="scientific">Moniliophthora roreri (strain MCA 2997)</name>
    <name type="common">Cocoa frosty pod rot fungus</name>
    <name type="synonym">Crinipellis roreri</name>
    <dbReference type="NCBI Taxonomy" id="1381753"/>
    <lineage>
        <taxon>Eukaryota</taxon>
        <taxon>Fungi</taxon>
        <taxon>Dikarya</taxon>
        <taxon>Basidiomycota</taxon>
        <taxon>Agaricomycotina</taxon>
        <taxon>Agaricomycetes</taxon>
        <taxon>Agaricomycetidae</taxon>
        <taxon>Agaricales</taxon>
        <taxon>Marasmiineae</taxon>
        <taxon>Marasmiaceae</taxon>
        <taxon>Moniliophthora</taxon>
    </lineage>
</organism>
<comment type="pathway">
    <text evidence="2">Secondary metabolite biosynthesis.</text>
</comment>
<feature type="transmembrane region" description="Helical" evidence="11">
    <location>
        <begin position="32"/>
        <end position="50"/>
    </location>
</feature>
<evidence type="ECO:0000313" key="13">
    <source>
        <dbReference type="Proteomes" id="UP000017559"/>
    </source>
</evidence>
<keyword evidence="11" id="KW-0472">Membrane</keyword>
<name>V2YT12_MONRO</name>
<dbReference type="OrthoDB" id="2789670at2759"/>
<gene>
    <name evidence="12" type="ORF">Moror_14187</name>
</gene>
<comment type="cofactor">
    <cofactor evidence="1 9">
        <name>heme</name>
        <dbReference type="ChEBI" id="CHEBI:30413"/>
    </cofactor>
</comment>
<dbReference type="Proteomes" id="UP000017559">
    <property type="component" value="Unassembled WGS sequence"/>
</dbReference>
<proteinExistence type="inferred from homology"/>
<evidence type="ECO:0000313" key="12">
    <source>
        <dbReference type="EMBL" id="ESK94794.1"/>
    </source>
</evidence>
<evidence type="ECO:0000256" key="4">
    <source>
        <dbReference type="ARBA" id="ARBA00022617"/>
    </source>
</evidence>
<dbReference type="GO" id="GO:0004497">
    <property type="term" value="F:monooxygenase activity"/>
    <property type="evidence" value="ECO:0007669"/>
    <property type="project" value="UniProtKB-KW"/>
</dbReference>
<dbReference type="InterPro" id="IPR001128">
    <property type="entry name" value="Cyt_P450"/>
</dbReference>
<evidence type="ECO:0000256" key="3">
    <source>
        <dbReference type="ARBA" id="ARBA00010617"/>
    </source>
</evidence>
<keyword evidence="4 9" id="KW-0349">Heme</keyword>
<reference evidence="12 13" key="1">
    <citation type="journal article" date="2014" name="BMC Genomics">
        <title>Genome and secretome analysis of the hemibiotrophic fungal pathogen, Moniliophthora roreri, which causes frosty pod rot disease of cacao: mechanisms of the biotrophic and necrotrophic phases.</title>
        <authorList>
            <person name="Meinhardt L.W."/>
            <person name="Costa G.G.L."/>
            <person name="Thomazella D.P.T."/>
            <person name="Teixeira P.J.P.L."/>
            <person name="Carazzolle M.F."/>
            <person name="Schuster S.C."/>
            <person name="Carlson J.E."/>
            <person name="Guiltinan M.J."/>
            <person name="Mieczkowski P."/>
            <person name="Farmer A."/>
            <person name="Ramaraj T."/>
            <person name="Crozier J."/>
            <person name="Davis R.E."/>
            <person name="Shao J."/>
            <person name="Melnick R.L."/>
            <person name="Pereira G.A.G."/>
            <person name="Bailey B.A."/>
        </authorList>
    </citation>
    <scope>NUCLEOTIDE SEQUENCE [LARGE SCALE GENOMIC DNA]</scope>
    <source>
        <strain evidence="12 13">MCA 2997</strain>
    </source>
</reference>
<accession>V2YT12</accession>
<keyword evidence="7 9" id="KW-0408">Iron</keyword>
<evidence type="ECO:0000256" key="1">
    <source>
        <dbReference type="ARBA" id="ARBA00001971"/>
    </source>
</evidence>
<comment type="similarity">
    <text evidence="3 10">Belongs to the cytochrome P450 family.</text>
</comment>
<dbReference type="GO" id="GO:0005506">
    <property type="term" value="F:iron ion binding"/>
    <property type="evidence" value="ECO:0007669"/>
    <property type="project" value="InterPro"/>
</dbReference>
<dbReference type="GO" id="GO:0020037">
    <property type="term" value="F:heme binding"/>
    <property type="evidence" value="ECO:0007669"/>
    <property type="project" value="InterPro"/>
</dbReference>
<evidence type="ECO:0000256" key="5">
    <source>
        <dbReference type="ARBA" id="ARBA00022723"/>
    </source>
</evidence>
<keyword evidence="5 9" id="KW-0479">Metal-binding</keyword>
<dbReference type="PROSITE" id="PS00086">
    <property type="entry name" value="CYTOCHROME_P450"/>
    <property type="match status" value="1"/>
</dbReference>
<dbReference type="PRINTS" id="PR00463">
    <property type="entry name" value="EP450I"/>
</dbReference>
<evidence type="ECO:0000256" key="7">
    <source>
        <dbReference type="ARBA" id="ARBA00023004"/>
    </source>
</evidence>
<dbReference type="Pfam" id="PF00067">
    <property type="entry name" value="p450"/>
    <property type="match status" value="1"/>
</dbReference>
<keyword evidence="13" id="KW-1185">Reference proteome</keyword>
<keyword evidence="11" id="KW-0812">Transmembrane</keyword>